<reference evidence="2" key="1">
    <citation type="submission" date="2023-10" db="EMBL/GenBank/DDBJ databases">
        <authorList>
            <person name="Chen Y."/>
            <person name="Shah S."/>
            <person name="Dougan E. K."/>
            <person name="Thang M."/>
            <person name="Chan C."/>
        </authorList>
    </citation>
    <scope>NUCLEOTIDE SEQUENCE [LARGE SCALE GENOMIC DNA]</scope>
</reference>
<evidence type="ECO:0000313" key="3">
    <source>
        <dbReference type="Proteomes" id="UP001189429"/>
    </source>
</evidence>
<protein>
    <submittedName>
        <fullName evidence="2">Uncharacterized protein</fullName>
    </submittedName>
</protein>
<dbReference type="EMBL" id="CAUYUJ010005189">
    <property type="protein sequence ID" value="CAK0812601.1"/>
    <property type="molecule type" value="Genomic_DNA"/>
</dbReference>
<feature type="region of interest" description="Disordered" evidence="1">
    <location>
        <begin position="11"/>
        <end position="217"/>
    </location>
</feature>
<keyword evidence="3" id="KW-1185">Reference proteome</keyword>
<proteinExistence type="predicted"/>
<sequence>LLLLLLVPLYRPPPRRPRGGAGVRESIESGRRRGPRRARAGKAPPPAPADPTTPRERHERRGAVGEAGQAGGRHHAAAEGDLAEEPPREVGHHQGGAPGPNHQRPAEIGAQDAEPAARRRRGGLPGAGRRWQECLASRAGGRAAGGPRRGARRGRRAVAAGARHGEGGALPGRPRRRGPGQSRADGPGQVAHAERRHRGAGRRPGGHGGQAVPAVWQHAESLGVVRRAQGRQPHCAG</sequence>
<feature type="non-terminal residue" evidence="2">
    <location>
        <position position="1"/>
    </location>
</feature>
<gene>
    <name evidence="2" type="ORF">PCOR1329_LOCUS16854</name>
</gene>
<comment type="caution">
    <text evidence="2">The sequence shown here is derived from an EMBL/GenBank/DDBJ whole genome shotgun (WGS) entry which is preliminary data.</text>
</comment>
<feature type="compositionally biased region" description="Basic and acidic residues" evidence="1">
    <location>
        <begin position="53"/>
        <end position="63"/>
    </location>
</feature>
<accession>A0ABN9R1K6</accession>
<feature type="compositionally biased region" description="Basic residues" evidence="1">
    <location>
        <begin position="194"/>
        <end position="205"/>
    </location>
</feature>
<evidence type="ECO:0000256" key="1">
    <source>
        <dbReference type="SAM" id="MobiDB-lite"/>
    </source>
</evidence>
<dbReference type="Proteomes" id="UP001189429">
    <property type="component" value="Unassembled WGS sequence"/>
</dbReference>
<evidence type="ECO:0000313" key="2">
    <source>
        <dbReference type="EMBL" id="CAK0812601.1"/>
    </source>
</evidence>
<feature type="non-terminal residue" evidence="2">
    <location>
        <position position="237"/>
    </location>
</feature>
<organism evidence="2 3">
    <name type="scientific">Prorocentrum cordatum</name>
    <dbReference type="NCBI Taxonomy" id="2364126"/>
    <lineage>
        <taxon>Eukaryota</taxon>
        <taxon>Sar</taxon>
        <taxon>Alveolata</taxon>
        <taxon>Dinophyceae</taxon>
        <taxon>Prorocentrales</taxon>
        <taxon>Prorocentraceae</taxon>
        <taxon>Prorocentrum</taxon>
    </lineage>
</organism>
<name>A0ABN9R1K6_9DINO</name>